<feature type="domain" description="HTH cro/C1-type" evidence="1">
    <location>
        <begin position="72"/>
        <end position="116"/>
    </location>
</feature>
<dbReference type="PROSITE" id="PS50943">
    <property type="entry name" value="HTH_CROC1"/>
    <property type="match status" value="1"/>
</dbReference>
<dbReference type="InterPro" id="IPR001387">
    <property type="entry name" value="Cro/C1-type_HTH"/>
</dbReference>
<dbReference type="AlphaFoldDB" id="A0A2P1PZS1"/>
<name>A0A2P1PZS1_9GAMM</name>
<evidence type="ECO:0000259" key="1">
    <source>
        <dbReference type="PROSITE" id="PS50943"/>
    </source>
</evidence>
<dbReference type="EMBL" id="CP027861">
    <property type="protein sequence ID" value="AVQ00342.1"/>
    <property type="molecule type" value="Genomic_DNA"/>
</dbReference>
<geneLocation type="plasmid" evidence="2">
    <name>unnamed</name>
</geneLocation>
<organism evidence="2 3">
    <name type="scientific">Ahniella affigens</name>
    <dbReference type="NCBI Taxonomy" id="2021234"/>
    <lineage>
        <taxon>Bacteria</taxon>
        <taxon>Pseudomonadati</taxon>
        <taxon>Pseudomonadota</taxon>
        <taxon>Gammaproteobacteria</taxon>
        <taxon>Lysobacterales</taxon>
        <taxon>Rhodanobacteraceae</taxon>
        <taxon>Ahniella</taxon>
    </lineage>
</organism>
<dbReference type="Pfam" id="PF13560">
    <property type="entry name" value="HTH_31"/>
    <property type="match status" value="1"/>
</dbReference>
<keyword evidence="2" id="KW-0614">Plasmid</keyword>
<protein>
    <recommendedName>
        <fullName evidence="1">HTH cro/C1-type domain-containing protein</fullName>
    </recommendedName>
</protein>
<keyword evidence="3" id="KW-1185">Reference proteome</keyword>
<evidence type="ECO:0000313" key="3">
    <source>
        <dbReference type="Proteomes" id="UP000241074"/>
    </source>
</evidence>
<reference evidence="2 3" key="2">
    <citation type="submission" date="2018-03" db="EMBL/GenBank/DDBJ databases">
        <authorList>
            <person name="Keele B.F."/>
        </authorList>
    </citation>
    <scope>NUCLEOTIDE SEQUENCE [LARGE SCALE GENOMIC DNA]</scope>
    <source>
        <strain evidence="2 3">D13</strain>
        <plasmid evidence="3">Plasmid unnamed</plasmid>
    </source>
</reference>
<accession>A0A2P1PZS1</accession>
<reference evidence="2 3" key="1">
    <citation type="submission" date="2018-03" db="EMBL/GenBank/DDBJ databases">
        <title>Ahniella affigens gen. nov., sp. nov., a gammaproteobacterium isolated from sandy soil near a stream.</title>
        <authorList>
            <person name="Ko Y."/>
            <person name="Kim J.-H."/>
        </authorList>
    </citation>
    <scope>NUCLEOTIDE SEQUENCE [LARGE SCALE GENOMIC DNA]</scope>
    <source>
        <strain evidence="2 3">D13</strain>
        <plasmid evidence="3">Plasmid unnamed</plasmid>
    </source>
</reference>
<dbReference type="SUPFAM" id="SSF47413">
    <property type="entry name" value="lambda repressor-like DNA-binding domains"/>
    <property type="match status" value="1"/>
</dbReference>
<evidence type="ECO:0000313" key="2">
    <source>
        <dbReference type="EMBL" id="AVQ00342.1"/>
    </source>
</evidence>
<dbReference type="InterPro" id="IPR010982">
    <property type="entry name" value="Lambda_DNA-bd_dom_sf"/>
</dbReference>
<dbReference type="Gene3D" id="1.10.260.40">
    <property type="entry name" value="lambda repressor-like DNA-binding domains"/>
    <property type="match status" value="1"/>
</dbReference>
<sequence length="136" mass="15685">MNLGTLLKQEIRRITRIELNRSIQPLRTAIGYQRRQIANTRDLIRSLRHQVTVSSKTPVDANKQRRFSPSRLAILRSKKGLTMAQMADLVETSVPTLLKWLAGTARPSDDQLHRLAWIRSQGKRELARHLAKNTRQ</sequence>
<dbReference type="KEGG" id="xba:C7S18_23885"/>
<dbReference type="RefSeq" id="WP_106894259.1">
    <property type="nucleotide sequence ID" value="NZ_CP027861.1"/>
</dbReference>
<gene>
    <name evidence="2" type="ORF">C7S18_23885</name>
</gene>
<dbReference type="CDD" id="cd00093">
    <property type="entry name" value="HTH_XRE"/>
    <property type="match status" value="1"/>
</dbReference>
<dbReference type="GO" id="GO:0003677">
    <property type="term" value="F:DNA binding"/>
    <property type="evidence" value="ECO:0007669"/>
    <property type="project" value="InterPro"/>
</dbReference>
<proteinExistence type="predicted"/>
<dbReference type="Proteomes" id="UP000241074">
    <property type="component" value="Plasmid unnamed"/>
</dbReference>